<name>A0ABR3ZQZ3_9PEZI</name>
<dbReference type="EMBL" id="JAWCUI010000005">
    <property type="protein sequence ID" value="KAL1902505.1"/>
    <property type="molecule type" value="Genomic_DNA"/>
</dbReference>
<keyword evidence="3" id="KW-1185">Reference proteome</keyword>
<protein>
    <submittedName>
        <fullName evidence="2">Uncharacterized protein</fullName>
    </submittedName>
</protein>
<feature type="compositionally biased region" description="Acidic residues" evidence="1">
    <location>
        <begin position="81"/>
        <end position="96"/>
    </location>
</feature>
<feature type="region of interest" description="Disordered" evidence="1">
    <location>
        <begin position="81"/>
        <end position="107"/>
    </location>
</feature>
<dbReference type="Proteomes" id="UP001583186">
    <property type="component" value="Unassembled WGS sequence"/>
</dbReference>
<proteinExistence type="predicted"/>
<sequence length="256" mass="28908">MGTELIFYLMAQQLYILLTPAARDALVSHLKSVRTSLQQQVAIIPGWVDHTDAKNVVEAAIKTVLSRRELFLWIVMRTDGDGDAEEESESESDPESAEGGGGVMTPQQMTERFDPEVSDSDGGSDDEEFAKCQRIDMNWQAQPVALRRDKLGLDMERINYWPDKPDLDDGYGYNANENGLPIVTEEEDDIDDDDGEGAPCKTWNEAMANAPEENTGLYDYFLWEKKHKRRALAVMKRNCLPWVPYLPMAALPTKEM</sequence>
<evidence type="ECO:0000313" key="2">
    <source>
        <dbReference type="EMBL" id="KAL1902505.1"/>
    </source>
</evidence>
<evidence type="ECO:0000256" key="1">
    <source>
        <dbReference type="SAM" id="MobiDB-lite"/>
    </source>
</evidence>
<evidence type="ECO:0000313" key="3">
    <source>
        <dbReference type="Proteomes" id="UP001583186"/>
    </source>
</evidence>
<comment type="caution">
    <text evidence="2">The sequence shown here is derived from an EMBL/GenBank/DDBJ whole genome shotgun (WGS) entry which is preliminary data.</text>
</comment>
<accession>A0ABR3ZQZ3</accession>
<reference evidence="2 3" key="1">
    <citation type="journal article" date="2024" name="IMA Fungus">
        <title>IMA Genome - F19 : A genome assembly and annotation guide to empower mycologists, including annotated draft genome sequences of Ceratocystis pirilliformis, Diaporthe australafricana, Fusarium ophioides, Paecilomyces lecythidis, and Sporothrix stenoceras.</title>
        <authorList>
            <person name="Aylward J."/>
            <person name="Wilson A.M."/>
            <person name="Visagie C.M."/>
            <person name="Spraker J."/>
            <person name="Barnes I."/>
            <person name="Buitendag C."/>
            <person name="Ceriani C."/>
            <person name="Del Mar Angel L."/>
            <person name="du Plessis D."/>
            <person name="Fuchs T."/>
            <person name="Gasser K."/>
            <person name="Kramer D."/>
            <person name="Li W."/>
            <person name="Munsamy K."/>
            <person name="Piso A."/>
            <person name="Price J.L."/>
            <person name="Sonnekus B."/>
            <person name="Thomas C."/>
            <person name="van der Nest A."/>
            <person name="van Dijk A."/>
            <person name="van Heerden A."/>
            <person name="van Vuuren N."/>
            <person name="Yilmaz N."/>
            <person name="Duong T.A."/>
            <person name="van der Merwe N.A."/>
            <person name="Wingfield M.J."/>
            <person name="Wingfield B.D."/>
        </authorList>
    </citation>
    <scope>NUCLEOTIDE SEQUENCE [LARGE SCALE GENOMIC DNA]</scope>
    <source>
        <strain evidence="2 3">CMW 5346</strain>
    </source>
</reference>
<gene>
    <name evidence="2" type="ORF">Sste5346_001486</name>
</gene>
<organism evidence="2 3">
    <name type="scientific">Sporothrix stenoceras</name>
    <dbReference type="NCBI Taxonomy" id="5173"/>
    <lineage>
        <taxon>Eukaryota</taxon>
        <taxon>Fungi</taxon>
        <taxon>Dikarya</taxon>
        <taxon>Ascomycota</taxon>
        <taxon>Pezizomycotina</taxon>
        <taxon>Sordariomycetes</taxon>
        <taxon>Sordariomycetidae</taxon>
        <taxon>Ophiostomatales</taxon>
        <taxon>Ophiostomataceae</taxon>
        <taxon>Sporothrix</taxon>
    </lineage>
</organism>